<evidence type="ECO:0000259" key="1">
    <source>
        <dbReference type="Pfam" id="PF20613"/>
    </source>
</evidence>
<proteinExistence type="predicted"/>
<accession>A0A494XLZ5</accession>
<dbReference type="InterPro" id="IPR046748">
    <property type="entry name" value="HipA_2"/>
</dbReference>
<reference evidence="2 3" key="1">
    <citation type="submission" date="2018-10" db="EMBL/GenBank/DDBJ databases">
        <title>Paraburkholderia sp. 7MK8-2, isolated from soil.</title>
        <authorList>
            <person name="Gao Z.-H."/>
            <person name="Qiu L.-H."/>
        </authorList>
    </citation>
    <scope>NUCLEOTIDE SEQUENCE [LARGE SCALE GENOMIC DNA]</scope>
    <source>
        <strain evidence="2 3">7MK8-2</strain>
    </source>
</reference>
<evidence type="ECO:0000313" key="3">
    <source>
        <dbReference type="Proteomes" id="UP000280434"/>
    </source>
</evidence>
<name>A0A494XLZ5_9BURK</name>
<organism evidence="2 3">
    <name type="scientific">Trinickia fusca</name>
    <dbReference type="NCBI Taxonomy" id="2419777"/>
    <lineage>
        <taxon>Bacteria</taxon>
        <taxon>Pseudomonadati</taxon>
        <taxon>Pseudomonadota</taxon>
        <taxon>Betaproteobacteria</taxon>
        <taxon>Burkholderiales</taxon>
        <taxon>Burkholderiaceae</taxon>
        <taxon>Trinickia</taxon>
    </lineage>
</organism>
<evidence type="ECO:0000313" key="2">
    <source>
        <dbReference type="EMBL" id="RKP50761.1"/>
    </source>
</evidence>
<dbReference type="EMBL" id="RBZV01000002">
    <property type="protein sequence ID" value="RKP50761.1"/>
    <property type="molecule type" value="Genomic_DNA"/>
</dbReference>
<dbReference type="Pfam" id="PF20613">
    <property type="entry name" value="HipA_2"/>
    <property type="match status" value="1"/>
</dbReference>
<sequence>MINGHVVQVMEVLGRSSQGITEPFLCRGDDGALYYAKGKAAGRKSLVAEWIASSLAEKFGLPVAPFAIGEVDEALVRLGAPGLADLGAGYVFLSRRVDSVLELTWPNVQEIPIGIRSDVLVFDYWVRNQDRMLTELGGNPNLLWNAGRKEVVVIDHNQAFDADFDCKTFFSSHAFAASWDSIFEDMIDRQRYEDRLGSALGQLDDICDKMPESWWWLGDDLRLNFSPDDARAILTECLPNFWSRR</sequence>
<protein>
    <recommendedName>
        <fullName evidence="1">HipA-like kinase domain-containing protein</fullName>
    </recommendedName>
</protein>
<keyword evidence="3" id="KW-1185">Reference proteome</keyword>
<dbReference type="Proteomes" id="UP000280434">
    <property type="component" value="Unassembled WGS sequence"/>
</dbReference>
<gene>
    <name evidence="2" type="ORF">D7S89_06695</name>
</gene>
<dbReference type="AlphaFoldDB" id="A0A494XLZ5"/>
<comment type="caution">
    <text evidence="2">The sequence shown here is derived from an EMBL/GenBank/DDBJ whole genome shotgun (WGS) entry which is preliminary data.</text>
</comment>
<dbReference type="OrthoDB" id="8440774at2"/>
<feature type="domain" description="HipA-like kinase" evidence="1">
    <location>
        <begin position="9"/>
        <end position="244"/>
    </location>
</feature>